<dbReference type="PRINTS" id="PR00449">
    <property type="entry name" value="RASTRNSFRMNG"/>
</dbReference>
<dbReference type="AlphaFoldDB" id="A0A9Q0L931"/>
<dbReference type="Proteomes" id="UP001149090">
    <property type="component" value="Unassembled WGS sequence"/>
</dbReference>
<dbReference type="FunFam" id="3.40.50.300:FF:000586">
    <property type="entry name" value="Rab family GTPase"/>
    <property type="match status" value="1"/>
</dbReference>
<sequence length="200" mass="22529">MAQLGVTKSKALKLLIVGDSNVGKSCILMKFCDSSFTTEHDTTIGVDFRFTDIKIDNEPIKLQIWDTAGQEKFRSITNTYYRNSDGIMIVYDVTSQYSFNRLDGWFSEILASAPKGTKIVLVGNKCDLEDERVISFEEGEEFAKQQSCPFFELSAKSGFNISNSFHCLSKLALENQKQKKTPNFPSVIDPDKTQKKSKCC</sequence>
<proteinExistence type="predicted"/>
<evidence type="ECO:0000256" key="1">
    <source>
        <dbReference type="ARBA" id="ARBA00004308"/>
    </source>
</evidence>
<dbReference type="InterPro" id="IPR005225">
    <property type="entry name" value="Small_GTP-bd"/>
</dbReference>
<dbReference type="Pfam" id="PF00071">
    <property type="entry name" value="Ras"/>
    <property type="match status" value="1"/>
</dbReference>
<evidence type="ECO:0000256" key="4">
    <source>
        <dbReference type="ARBA" id="ARBA00023136"/>
    </source>
</evidence>
<reference evidence="5" key="1">
    <citation type="submission" date="2022-10" db="EMBL/GenBank/DDBJ databases">
        <title>Novel sulphate-reducing endosymbionts in the free-living metamonad Anaeramoeba.</title>
        <authorList>
            <person name="Jerlstrom-Hultqvist J."/>
            <person name="Cepicka I."/>
            <person name="Gallot-Lavallee L."/>
            <person name="Salas-Leiva D."/>
            <person name="Curtis B.A."/>
            <person name="Zahonova K."/>
            <person name="Pipaliya S."/>
            <person name="Dacks J."/>
            <person name="Roger A.J."/>
        </authorList>
    </citation>
    <scope>NUCLEOTIDE SEQUENCE</scope>
    <source>
        <strain evidence="5">BMAN</strain>
    </source>
</reference>
<protein>
    <submittedName>
        <fullName evidence="5">Ras and ef-hand domain-containing protein</fullName>
    </submittedName>
</protein>
<name>A0A9Q0L931_ANAIG</name>
<dbReference type="PROSITE" id="PS51421">
    <property type="entry name" value="RAS"/>
    <property type="match status" value="1"/>
</dbReference>
<evidence type="ECO:0000256" key="2">
    <source>
        <dbReference type="ARBA" id="ARBA00022741"/>
    </source>
</evidence>
<gene>
    <name evidence="5" type="ORF">M0811_02853</name>
</gene>
<dbReference type="InterPro" id="IPR050227">
    <property type="entry name" value="Rab"/>
</dbReference>
<dbReference type="GO" id="GO:0005525">
    <property type="term" value="F:GTP binding"/>
    <property type="evidence" value="ECO:0007669"/>
    <property type="project" value="UniProtKB-KW"/>
</dbReference>
<dbReference type="SMART" id="SM00176">
    <property type="entry name" value="RAN"/>
    <property type="match status" value="1"/>
</dbReference>
<dbReference type="PROSITE" id="PS51419">
    <property type="entry name" value="RAB"/>
    <property type="match status" value="1"/>
</dbReference>
<dbReference type="EMBL" id="JAPDFW010000125">
    <property type="protein sequence ID" value="KAJ5067665.1"/>
    <property type="molecule type" value="Genomic_DNA"/>
</dbReference>
<evidence type="ECO:0000256" key="3">
    <source>
        <dbReference type="ARBA" id="ARBA00023134"/>
    </source>
</evidence>
<keyword evidence="6" id="KW-1185">Reference proteome</keyword>
<dbReference type="PANTHER" id="PTHR47977">
    <property type="entry name" value="RAS-RELATED PROTEIN RAB"/>
    <property type="match status" value="1"/>
</dbReference>
<keyword evidence="3" id="KW-0342">GTP-binding</keyword>
<organism evidence="5 6">
    <name type="scientific">Anaeramoeba ignava</name>
    <name type="common">Anaerobic marine amoeba</name>
    <dbReference type="NCBI Taxonomy" id="1746090"/>
    <lineage>
        <taxon>Eukaryota</taxon>
        <taxon>Metamonada</taxon>
        <taxon>Anaeramoebidae</taxon>
        <taxon>Anaeramoeba</taxon>
    </lineage>
</organism>
<dbReference type="OMA" id="VEEAFMM"/>
<dbReference type="NCBIfam" id="TIGR00231">
    <property type="entry name" value="small_GTP"/>
    <property type="match status" value="1"/>
</dbReference>
<accession>A0A9Q0L931</accession>
<dbReference type="CDD" id="cd00154">
    <property type="entry name" value="Rab"/>
    <property type="match status" value="1"/>
</dbReference>
<dbReference type="SMART" id="SM00173">
    <property type="entry name" value="RAS"/>
    <property type="match status" value="1"/>
</dbReference>
<evidence type="ECO:0000313" key="5">
    <source>
        <dbReference type="EMBL" id="KAJ5067665.1"/>
    </source>
</evidence>
<keyword evidence="2" id="KW-0547">Nucleotide-binding</keyword>
<keyword evidence="4" id="KW-0472">Membrane</keyword>
<dbReference type="OrthoDB" id="9989112at2759"/>
<dbReference type="SMART" id="SM00175">
    <property type="entry name" value="RAB"/>
    <property type="match status" value="1"/>
</dbReference>
<dbReference type="SUPFAM" id="SSF52540">
    <property type="entry name" value="P-loop containing nucleoside triphosphate hydrolases"/>
    <property type="match status" value="1"/>
</dbReference>
<dbReference type="GO" id="GO:0003924">
    <property type="term" value="F:GTPase activity"/>
    <property type="evidence" value="ECO:0007669"/>
    <property type="project" value="InterPro"/>
</dbReference>
<dbReference type="InterPro" id="IPR027417">
    <property type="entry name" value="P-loop_NTPase"/>
</dbReference>
<dbReference type="InterPro" id="IPR001806">
    <property type="entry name" value="Small_GTPase"/>
</dbReference>
<comment type="subcellular location">
    <subcellularLocation>
        <location evidence="1">Endomembrane system</location>
    </subcellularLocation>
</comment>
<dbReference type="PROSITE" id="PS51420">
    <property type="entry name" value="RHO"/>
    <property type="match status" value="1"/>
</dbReference>
<dbReference type="SMART" id="SM00177">
    <property type="entry name" value="ARF"/>
    <property type="match status" value="1"/>
</dbReference>
<dbReference type="Gene3D" id="3.40.50.300">
    <property type="entry name" value="P-loop containing nucleotide triphosphate hydrolases"/>
    <property type="match status" value="1"/>
</dbReference>
<dbReference type="SMART" id="SM00174">
    <property type="entry name" value="RHO"/>
    <property type="match status" value="1"/>
</dbReference>
<dbReference type="GO" id="GO:0012505">
    <property type="term" value="C:endomembrane system"/>
    <property type="evidence" value="ECO:0007669"/>
    <property type="project" value="UniProtKB-SubCell"/>
</dbReference>
<comment type="caution">
    <text evidence="5">The sequence shown here is derived from an EMBL/GenBank/DDBJ whole genome shotgun (WGS) entry which is preliminary data.</text>
</comment>
<evidence type="ECO:0000313" key="6">
    <source>
        <dbReference type="Proteomes" id="UP001149090"/>
    </source>
</evidence>